<sequence length="37" mass="4220">MKRMFPLSGTTCPEFHSATDPFRSRINFPISESSKLC</sequence>
<proteinExistence type="predicted"/>
<evidence type="ECO:0000313" key="1">
    <source>
        <dbReference type="EMBL" id="EMO41783.1"/>
    </source>
</evidence>
<dbReference type="AlphaFoldDB" id="M6UWT4"/>
<comment type="caution">
    <text evidence="1">The sequence shown here is derived from an EMBL/GenBank/DDBJ whole genome shotgun (WGS) entry which is preliminary data.</text>
</comment>
<protein>
    <submittedName>
        <fullName evidence="1">Uncharacterized protein</fullName>
    </submittedName>
</protein>
<name>M6UWT4_9LEPT</name>
<evidence type="ECO:0000313" key="2">
    <source>
        <dbReference type="Proteomes" id="UP000012153"/>
    </source>
</evidence>
<organism evidence="1 2">
    <name type="scientific">Leptospira noguchii serovar Autumnalis str. ZUN142</name>
    <dbReference type="NCBI Taxonomy" id="1085540"/>
    <lineage>
        <taxon>Bacteria</taxon>
        <taxon>Pseudomonadati</taxon>
        <taxon>Spirochaetota</taxon>
        <taxon>Spirochaetia</taxon>
        <taxon>Leptospirales</taxon>
        <taxon>Leptospiraceae</taxon>
        <taxon>Leptospira</taxon>
    </lineage>
</organism>
<gene>
    <name evidence="1" type="ORF">LEP1GSC186_2016</name>
</gene>
<accession>M6UWT4</accession>
<dbReference type="Proteomes" id="UP000012153">
    <property type="component" value="Unassembled WGS sequence"/>
</dbReference>
<dbReference type="EMBL" id="AHOP02000021">
    <property type="protein sequence ID" value="EMO41783.1"/>
    <property type="molecule type" value="Genomic_DNA"/>
</dbReference>
<reference evidence="1 2" key="1">
    <citation type="submission" date="2013-01" db="EMBL/GenBank/DDBJ databases">
        <authorList>
            <person name="Harkins D.M."/>
            <person name="Durkin A.S."/>
            <person name="Brinkac L.M."/>
            <person name="Haft D.H."/>
            <person name="Selengut J.D."/>
            <person name="Sanka R."/>
            <person name="DePew J."/>
            <person name="Purushe J."/>
            <person name="Matthias M.A."/>
            <person name="Vinetz J.M."/>
            <person name="Sutton G.G."/>
            <person name="Nierman W.C."/>
            <person name="Fouts D.E."/>
        </authorList>
    </citation>
    <scope>NUCLEOTIDE SEQUENCE [LARGE SCALE GENOMIC DNA]</scope>
    <source>
        <strain evidence="1 2">ZUN142</strain>
    </source>
</reference>